<dbReference type="STRING" id="1470563.SAMN05444000_12652"/>
<evidence type="ECO:0000259" key="4">
    <source>
        <dbReference type="Pfam" id="PF04586"/>
    </source>
</evidence>
<accession>A0A1M6RUV0</accession>
<reference evidence="6" key="1">
    <citation type="submission" date="2016-11" db="EMBL/GenBank/DDBJ databases">
        <authorList>
            <person name="Varghese N."/>
            <person name="Submissions S."/>
        </authorList>
    </citation>
    <scope>NUCLEOTIDE SEQUENCE [LARGE SCALE GENOMIC DNA]</scope>
    <source>
        <strain evidence="6">DSM 100564</strain>
    </source>
</reference>
<dbReference type="EMBL" id="FQZQ01000026">
    <property type="protein sequence ID" value="SHK36214.1"/>
    <property type="molecule type" value="Genomic_DNA"/>
</dbReference>
<dbReference type="OrthoDB" id="7842080at2"/>
<gene>
    <name evidence="5" type="ORF">SAMN05444000_12652</name>
</gene>
<dbReference type="GO" id="GO:0008233">
    <property type="term" value="F:peptidase activity"/>
    <property type="evidence" value="ECO:0007669"/>
    <property type="project" value="UniProtKB-KW"/>
</dbReference>
<evidence type="ECO:0000256" key="3">
    <source>
        <dbReference type="ARBA" id="ARBA00022801"/>
    </source>
</evidence>
<dbReference type="GO" id="GO:0006508">
    <property type="term" value="P:proteolysis"/>
    <property type="evidence" value="ECO:0007669"/>
    <property type="project" value="UniProtKB-KW"/>
</dbReference>
<dbReference type="AlphaFoldDB" id="A0A1M6RUV0"/>
<evidence type="ECO:0000313" key="6">
    <source>
        <dbReference type="Proteomes" id="UP000183982"/>
    </source>
</evidence>
<keyword evidence="2" id="KW-0645">Protease</keyword>
<dbReference type="InterPro" id="IPR054613">
    <property type="entry name" value="Peptidase_S78_dom"/>
</dbReference>
<feature type="domain" description="Prohead serine protease" evidence="4">
    <location>
        <begin position="44"/>
        <end position="191"/>
    </location>
</feature>
<organism evidence="5 6">
    <name type="scientific">Shimia gijangensis</name>
    <dbReference type="NCBI Taxonomy" id="1470563"/>
    <lineage>
        <taxon>Bacteria</taxon>
        <taxon>Pseudomonadati</taxon>
        <taxon>Pseudomonadota</taxon>
        <taxon>Alphaproteobacteria</taxon>
        <taxon>Rhodobacterales</taxon>
        <taxon>Roseobacteraceae</taxon>
    </lineage>
</organism>
<protein>
    <recommendedName>
        <fullName evidence="4">Prohead serine protease domain-containing protein</fullName>
    </recommendedName>
</protein>
<dbReference type="RefSeq" id="WP_073256062.1">
    <property type="nucleotide sequence ID" value="NZ_FQZQ01000026.1"/>
</dbReference>
<keyword evidence="1" id="KW-1188">Viral release from host cell</keyword>
<keyword evidence="6" id="KW-1185">Reference proteome</keyword>
<evidence type="ECO:0000256" key="1">
    <source>
        <dbReference type="ARBA" id="ARBA00022612"/>
    </source>
</evidence>
<evidence type="ECO:0000313" key="5">
    <source>
        <dbReference type="EMBL" id="SHK36214.1"/>
    </source>
</evidence>
<dbReference type="Pfam" id="PF04586">
    <property type="entry name" value="Peptidase_S78"/>
    <property type="match status" value="1"/>
</dbReference>
<proteinExistence type="predicted"/>
<sequence>MLSGFADGGLELRRKSDGSARLAGRFPYNKRAVLSDGGRTGRPKKEVIAPRAFEYRIETPSEHGGKKDIHLLSGHDFGKPLASVRSGTLDIQDSAEAVTFTATISEEMQEVSYVKDVLAAVSTGLAIGISPGFRLPPKRAVPEPELIEDEGHDPENGAHNAIIRTVLSALLYELSVVTRPAYPEAQIEERNWETKPRNLVPTVPGDELLFPHLKRWRL</sequence>
<evidence type="ECO:0000256" key="2">
    <source>
        <dbReference type="ARBA" id="ARBA00022670"/>
    </source>
</evidence>
<dbReference type="Proteomes" id="UP000183982">
    <property type="component" value="Unassembled WGS sequence"/>
</dbReference>
<keyword evidence="3" id="KW-0378">Hydrolase</keyword>
<name>A0A1M6RUV0_9RHOB</name>